<dbReference type="RefSeq" id="WP_155193899.1">
    <property type="nucleotide sequence ID" value="NZ_BAAAEA010000002.1"/>
</dbReference>
<evidence type="ECO:0000259" key="2">
    <source>
        <dbReference type="Pfam" id="PF12146"/>
    </source>
</evidence>
<dbReference type="InterPro" id="IPR029058">
    <property type="entry name" value="AB_hydrolase_fold"/>
</dbReference>
<reference evidence="3 4" key="1">
    <citation type="submission" date="2017-05" db="EMBL/GenBank/DDBJ databases">
        <authorList>
            <person name="Varghese N."/>
            <person name="Submissions S."/>
        </authorList>
    </citation>
    <scope>NUCLEOTIDE SEQUENCE [LARGE SCALE GENOMIC DNA]</scope>
    <source>
        <strain evidence="3 4">DSM 15949</strain>
    </source>
</reference>
<evidence type="ECO:0000256" key="1">
    <source>
        <dbReference type="SAM" id="Phobius"/>
    </source>
</evidence>
<feature type="transmembrane region" description="Helical" evidence="1">
    <location>
        <begin position="34"/>
        <end position="51"/>
    </location>
</feature>
<feature type="domain" description="Serine aminopeptidase S33" evidence="2">
    <location>
        <begin position="227"/>
        <end position="274"/>
    </location>
</feature>
<keyword evidence="4" id="KW-1185">Reference proteome</keyword>
<protein>
    <recommendedName>
        <fullName evidence="2">Serine aminopeptidase S33 domain-containing protein</fullName>
    </recommendedName>
</protein>
<proteinExistence type="predicted"/>
<dbReference type="Gene3D" id="3.40.50.1820">
    <property type="entry name" value="alpha/beta hydrolase"/>
    <property type="match status" value="1"/>
</dbReference>
<evidence type="ECO:0000313" key="3">
    <source>
        <dbReference type="EMBL" id="SMP24707.1"/>
    </source>
</evidence>
<dbReference type="PANTHER" id="PTHR12277">
    <property type="entry name" value="ALPHA/BETA HYDROLASE DOMAIN-CONTAINING PROTEIN"/>
    <property type="match status" value="1"/>
</dbReference>
<comment type="caution">
    <text evidence="3">The sequence shown here is derived from an EMBL/GenBank/DDBJ whole genome shotgun (WGS) entry which is preliminary data.</text>
</comment>
<organism evidence="3 4">
    <name type="scientific">Roseibium denhamense</name>
    <dbReference type="NCBI Taxonomy" id="76305"/>
    <lineage>
        <taxon>Bacteria</taxon>
        <taxon>Pseudomonadati</taxon>
        <taxon>Pseudomonadota</taxon>
        <taxon>Alphaproteobacteria</taxon>
        <taxon>Hyphomicrobiales</taxon>
        <taxon>Stappiaceae</taxon>
        <taxon>Roseibium</taxon>
    </lineage>
</organism>
<dbReference type="Proteomes" id="UP001157914">
    <property type="component" value="Unassembled WGS sequence"/>
</dbReference>
<dbReference type="Pfam" id="PF12146">
    <property type="entry name" value="Hydrolase_4"/>
    <property type="match status" value="1"/>
</dbReference>
<dbReference type="EMBL" id="FXTT01000003">
    <property type="protein sequence ID" value="SMP24707.1"/>
    <property type="molecule type" value="Genomic_DNA"/>
</dbReference>
<keyword evidence="1" id="KW-1133">Transmembrane helix</keyword>
<evidence type="ECO:0000313" key="4">
    <source>
        <dbReference type="Proteomes" id="UP001157914"/>
    </source>
</evidence>
<dbReference type="PANTHER" id="PTHR12277:SF81">
    <property type="entry name" value="PROTEIN ABHD13"/>
    <property type="match status" value="1"/>
</dbReference>
<dbReference type="SUPFAM" id="SSF53474">
    <property type="entry name" value="alpha/beta-Hydrolases"/>
    <property type="match status" value="1"/>
</dbReference>
<gene>
    <name evidence="3" type="ORF">SAMN06265374_2460</name>
</gene>
<name>A0ABY1P2C8_9HYPH</name>
<accession>A0ABY1P2C8</accession>
<keyword evidence="1" id="KW-0472">Membrane</keyword>
<dbReference type="InterPro" id="IPR022742">
    <property type="entry name" value="Hydrolase_4"/>
</dbReference>
<sequence>MTKHETGQARGSSLEDTAPKASLGARSLRVLRKILFAGLIAYAIVAGYMYVAQRSMVFPGSGVLETPEAKGLSGVAVDRIAMADGTNVTVWSAPPASPGLPTLLYFQGNAQPVSTRWKRFKMILDSGYGLYVPTYRGYPGSEGSPSEEALIADALAHYDRLKDLQDGPVILHGESLGTGLATAVAAVRPDVDLLVLEAPYTALVDIATEQYPWLPVRLLMKDPMPTRDRIKDVTAPVLIFHGTEDRIIPVAHGQRLFDAAPDPKEIVIFDGGQHGDLWTLGLWEKVSETYAGLETAR</sequence>
<keyword evidence="1" id="KW-0812">Transmembrane</keyword>